<sequence length="457" mass="50134">MDEDMLVFVSEWLKDTQNDVWKKPLASNSDMIEAIYSLIEEWKSNKDLFNILCLRLFGYYRENNMESKIFSLQFVPSLIYSYLSAMAQGEKKDAGSMQTLLLAIYNLEAGDEAQNPKTHSFRIPNIAQPSIYHDTSAIASSALTEIALKRLDPTNRITVKFGPHPHLHSFNAENRLLAMAALLRIYSNYLSMYLKSTLSETCMAFRRLVAQGYTRNSEDSPRIPLSSELLVEMLQIIYSLTMEDEELASAARQTLEAVQRRVEVELMAAPLIVSAAMADSSHLSIKGVHSSPQLISSGVNSGSARAMWKSMITNASFRTKKLPDDITVAQVAEAAAAAAAAAAATTSISTGTSQNSPSTLTVQLGSITEENDEPSGVGVKSSFRLSELVKKKSKPKPTRNKVNGGVSQDGQGGHPHSAENNGGVVSNSTDWISDSCESKEEVEMRRRSNEFNGSTQV</sequence>
<comment type="subcellular location">
    <subcellularLocation>
        <location evidence="1">Cell membrane</location>
    </subcellularLocation>
    <subcellularLocation>
        <location evidence="2">Cytoplasm</location>
        <location evidence="2">Cytosol</location>
    </subcellularLocation>
</comment>
<dbReference type="Pfam" id="PF09790">
    <property type="entry name" value="Hyccin"/>
    <property type="match status" value="1"/>
</dbReference>
<dbReference type="PANTHER" id="PTHR31220">
    <property type="entry name" value="HYCCIN RELATED"/>
    <property type="match status" value="1"/>
</dbReference>
<dbReference type="GO" id="GO:0005886">
    <property type="term" value="C:plasma membrane"/>
    <property type="evidence" value="ECO:0007669"/>
    <property type="project" value="UniProtKB-SubCell"/>
</dbReference>
<dbReference type="GO" id="GO:0072659">
    <property type="term" value="P:protein localization to plasma membrane"/>
    <property type="evidence" value="ECO:0007669"/>
    <property type="project" value="TreeGrafter"/>
</dbReference>
<evidence type="ECO:0000313" key="8">
    <source>
        <dbReference type="EMBL" id="SVE94119.1"/>
    </source>
</evidence>
<evidence type="ECO:0000256" key="6">
    <source>
        <dbReference type="ARBA" id="ARBA00034482"/>
    </source>
</evidence>
<dbReference type="PANTHER" id="PTHR31220:SF1">
    <property type="entry name" value="GH21176P"/>
    <property type="match status" value="1"/>
</dbReference>
<feature type="region of interest" description="Disordered" evidence="7">
    <location>
        <begin position="388"/>
        <end position="457"/>
    </location>
</feature>
<evidence type="ECO:0000256" key="3">
    <source>
        <dbReference type="ARBA" id="ARBA00022475"/>
    </source>
</evidence>
<feature type="compositionally biased region" description="Polar residues" evidence="7">
    <location>
        <begin position="418"/>
        <end position="432"/>
    </location>
</feature>
<dbReference type="EMBL" id="LR024500">
    <property type="protein sequence ID" value="SVE94119.1"/>
    <property type="molecule type" value="mRNA"/>
</dbReference>
<gene>
    <name evidence="8" type="primary">EOG090X02H3</name>
</gene>
<evidence type="ECO:0000256" key="7">
    <source>
        <dbReference type="SAM" id="MobiDB-lite"/>
    </source>
</evidence>
<dbReference type="GO" id="GO:0046854">
    <property type="term" value="P:phosphatidylinositol phosphate biosynthetic process"/>
    <property type="evidence" value="ECO:0007669"/>
    <property type="project" value="TreeGrafter"/>
</dbReference>
<organism evidence="8">
    <name type="scientific">Simocephalus serrulatus</name>
    <dbReference type="NCBI Taxonomy" id="117539"/>
    <lineage>
        <taxon>Eukaryota</taxon>
        <taxon>Metazoa</taxon>
        <taxon>Ecdysozoa</taxon>
        <taxon>Arthropoda</taxon>
        <taxon>Crustacea</taxon>
        <taxon>Branchiopoda</taxon>
        <taxon>Diplostraca</taxon>
        <taxon>Cladocera</taxon>
        <taxon>Anomopoda</taxon>
        <taxon>Daphniidae</taxon>
        <taxon>Simocephalus</taxon>
    </lineage>
</organism>
<feature type="compositionally biased region" description="Basic and acidic residues" evidence="7">
    <location>
        <begin position="436"/>
        <end position="449"/>
    </location>
</feature>
<name>A0A4Y7NLI3_9CRUS</name>
<dbReference type="InterPro" id="IPR018619">
    <property type="entry name" value="Hyccin"/>
</dbReference>
<dbReference type="GO" id="GO:0005829">
    <property type="term" value="C:cytosol"/>
    <property type="evidence" value="ECO:0007669"/>
    <property type="project" value="UniProtKB-SubCell"/>
</dbReference>
<protein>
    <submittedName>
        <fullName evidence="8">EOG090X02H3</fullName>
    </submittedName>
</protein>
<evidence type="ECO:0000256" key="4">
    <source>
        <dbReference type="ARBA" id="ARBA00022490"/>
    </source>
</evidence>
<evidence type="ECO:0000256" key="5">
    <source>
        <dbReference type="ARBA" id="ARBA00023136"/>
    </source>
</evidence>
<evidence type="ECO:0000256" key="2">
    <source>
        <dbReference type="ARBA" id="ARBA00004514"/>
    </source>
</evidence>
<comment type="similarity">
    <text evidence="6">Belongs to the Hyccin family.</text>
</comment>
<keyword evidence="4" id="KW-0963">Cytoplasm</keyword>
<keyword evidence="5" id="KW-0472">Membrane</keyword>
<evidence type="ECO:0000256" key="1">
    <source>
        <dbReference type="ARBA" id="ARBA00004236"/>
    </source>
</evidence>
<proteinExistence type="evidence at transcript level"/>
<accession>A0A4Y7NLI3</accession>
<keyword evidence="3" id="KW-1003">Cell membrane</keyword>
<reference evidence="8" key="1">
    <citation type="submission" date="2018-08" db="EMBL/GenBank/DDBJ databases">
        <authorList>
            <person name="Cornetti L."/>
        </authorList>
    </citation>
    <scope>NUCLEOTIDE SEQUENCE</scope>
    <source>
        <strain evidence="8">OM-SAIQ-clone2</strain>
    </source>
</reference>
<dbReference type="AlphaFoldDB" id="A0A4Y7NLI3"/>